<sequence>MSPLIYRNLKIFSVIIHQIYGNCKYYFLTIFTIYFIEKIKGNIAKIKIFITTTPKYF</sequence>
<dbReference type="EMBL" id="LRPY01000036">
    <property type="protein sequence ID" value="KXA24946.1"/>
    <property type="molecule type" value="Genomic_DNA"/>
</dbReference>
<name>A0A133P8Y2_FUSNU</name>
<reference evidence="2" key="1">
    <citation type="submission" date="2016-01" db="EMBL/GenBank/DDBJ databases">
        <authorList>
            <person name="Mitreva M."/>
            <person name="Pepin K.H."/>
            <person name="Mihindukulasuriya K.A."/>
            <person name="Fulton R."/>
            <person name="Fronick C."/>
            <person name="O'Laughlin M."/>
            <person name="Miner T."/>
            <person name="Herter B."/>
            <person name="Rosa B.A."/>
            <person name="Cordes M."/>
            <person name="Tomlinson C."/>
            <person name="Wollam A."/>
            <person name="Palsikar V.B."/>
            <person name="Mardis E.R."/>
            <person name="Wilson R.K."/>
        </authorList>
    </citation>
    <scope>NUCLEOTIDE SEQUENCE [LARGE SCALE GENOMIC DNA]</scope>
    <source>
        <strain evidence="2">MJR7757B</strain>
    </source>
</reference>
<gene>
    <name evidence="1" type="ORF">HMPREF3221_00393</name>
</gene>
<dbReference type="AlphaFoldDB" id="A0A133P8Y2"/>
<dbReference type="PATRIC" id="fig|851.8.peg.394"/>
<protein>
    <submittedName>
        <fullName evidence="1">Uncharacterized protein</fullName>
    </submittedName>
</protein>
<proteinExistence type="predicted"/>
<organism evidence="1 2">
    <name type="scientific">Fusobacterium nucleatum</name>
    <dbReference type="NCBI Taxonomy" id="851"/>
    <lineage>
        <taxon>Bacteria</taxon>
        <taxon>Fusobacteriati</taxon>
        <taxon>Fusobacteriota</taxon>
        <taxon>Fusobacteriia</taxon>
        <taxon>Fusobacteriales</taxon>
        <taxon>Fusobacteriaceae</taxon>
        <taxon>Fusobacterium</taxon>
    </lineage>
</organism>
<evidence type="ECO:0000313" key="2">
    <source>
        <dbReference type="Proteomes" id="UP000070401"/>
    </source>
</evidence>
<comment type="caution">
    <text evidence="1">The sequence shown here is derived from an EMBL/GenBank/DDBJ whole genome shotgun (WGS) entry which is preliminary data.</text>
</comment>
<evidence type="ECO:0000313" key="1">
    <source>
        <dbReference type="EMBL" id="KXA24946.1"/>
    </source>
</evidence>
<dbReference type="Proteomes" id="UP000070401">
    <property type="component" value="Unassembled WGS sequence"/>
</dbReference>
<accession>A0A133P8Y2</accession>
<keyword evidence="2" id="KW-1185">Reference proteome</keyword>